<feature type="compositionally biased region" description="Acidic residues" evidence="1">
    <location>
        <begin position="35"/>
        <end position="44"/>
    </location>
</feature>
<dbReference type="InParanoid" id="A0A1V8TKY5"/>
<sequence>MTSTSARTLATSLDKLSIDKSTGASSARGKTEPLETWEDEEDSYTETKPASKPRPIAIQRSGSMNLPNPPPPTPSSPSMLTKSSGLGSAYQTLPPYGMAGSPGDTRSSQSSRRGEEEDRRPEKTTSTASRLIAAGIGQAPPKRTKEQKEYDNAMKLQEKKKRDAAKEDEERKKRELEHARKAIWDD</sequence>
<dbReference type="AlphaFoldDB" id="A0A1V8TKY5"/>
<feature type="compositionally biased region" description="Basic and acidic residues" evidence="1">
    <location>
        <begin position="143"/>
        <end position="186"/>
    </location>
</feature>
<protein>
    <submittedName>
        <fullName evidence="2">Uncharacterized protein</fullName>
    </submittedName>
</protein>
<dbReference type="EMBL" id="NAJO01000005">
    <property type="protein sequence ID" value="OQO12025.1"/>
    <property type="molecule type" value="Genomic_DNA"/>
</dbReference>
<feature type="region of interest" description="Disordered" evidence="1">
    <location>
        <begin position="1"/>
        <end position="186"/>
    </location>
</feature>
<dbReference type="STRING" id="1507870.A0A1V8TKY5"/>
<feature type="compositionally biased region" description="Low complexity" evidence="1">
    <location>
        <begin position="1"/>
        <end position="13"/>
    </location>
</feature>
<feature type="compositionally biased region" description="Basic and acidic residues" evidence="1">
    <location>
        <begin position="112"/>
        <end position="123"/>
    </location>
</feature>
<organism evidence="2 3">
    <name type="scientific">Cryoendolithus antarcticus</name>
    <dbReference type="NCBI Taxonomy" id="1507870"/>
    <lineage>
        <taxon>Eukaryota</taxon>
        <taxon>Fungi</taxon>
        <taxon>Dikarya</taxon>
        <taxon>Ascomycota</taxon>
        <taxon>Pezizomycotina</taxon>
        <taxon>Dothideomycetes</taxon>
        <taxon>Dothideomycetidae</taxon>
        <taxon>Cladosporiales</taxon>
        <taxon>Cladosporiaceae</taxon>
        <taxon>Cryoendolithus</taxon>
    </lineage>
</organism>
<gene>
    <name evidence="2" type="ORF">B0A48_02664</name>
</gene>
<evidence type="ECO:0000313" key="2">
    <source>
        <dbReference type="EMBL" id="OQO12025.1"/>
    </source>
</evidence>
<dbReference type="OrthoDB" id="5418203at2759"/>
<dbReference type="Proteomes" id="UP000192596">
    <property type="component" value="Unassembled WGS sequence"/>
</dbReference>
<feature type="compositionally biased region" description="Low complexity" evidence="1">
    <location>
        <begin position="76"/>
        <end position="85"/>
    </location>
</feature>
<reference evidence="3" key="1">
    <citation type="submission" date="2017-03" db="EMBL/GenBank/DDBJ databases">
        <title>Genomes of endolithic fungi from Antarctica.</title>
        <authorList>
            <person name="Coleine C."/>
            <person name="Masonjones S."/>
            <person name="Stajich J.E."/>
        </authorList>
    </citation>
    <scope>NUCLEOTIDE SEQUENCE [LARGE SCALE GENOMIC DNA]</scope>
    <source>
        <strain evidence="3">CCFEE 5527</strain>
    </source>
</reference>
<comment type="caution">
    <text evidence="2">The sequence shown here is derived from an EMBL/GenBank/DDBJ whole genome shotgun (WGS) entry which is preliminary data.</text>
</comment>
<name>A0A1V8TKY5_9PEZI</name>
<proteinExistence type="predicted"/>
<evidence type="ECO:0000313" key="3">
    <source>
        <dbReference type="Proteomes" id="UP000192596"/>
    </source>
</evidence>
<evidence type="ECO:0000256" key="1">
    <source>
        <dbReference type="SAM" id="MobiDB-lite"/>
    </source>
</evidence>
<keyword evidence="3" id="KW-1185">Reference proteome</keyword>
<accession>A0A1V8TKY5</accession>